<evidence type="ECO:0000313" key="3">
    <source>
        <dbReference type="EMBL" id="MBK1780183.1"/>
    </source>
</evidence>
<comment type="caution">
    <text evidence="3">The sequence shown here is derived from an EMBL/GenBank/DDBJ whole genome shotgun (WGS) entry which is preliminary data.</text>
</comment>
<dbReference type="InterPro" id="IPR022789">
    <property type="entry name" value="ParD"/>
</dbReference>
<comment type="similarity">
    <text evidence="1">Belongs to the ParD antitoxin family.</text>
</comment>
<accession>A0ABS1EB20</accession>
<dbReference type="SUPFAM" id="SSF47598">
    <property type="entry name" value="Ribbon-helix-helix"/>
    <property type="match status" value="1"/>
</dbReference>
<reference evidence="3 4" key="1">
    <citation type="submission" date="2020-12" db="EMBL/GenBank/DDBJ databases">
        <authorList>
            <person name="Lu T."/>
            <person name="Wang Q."/>
            <person name="Han X."/>
        </authorList>
    </citation>
    <scope>NUCLEOTIDE SEQUENCE [LARGE SCALE GENOMIC DNA]</scope>
    <source>
        <strain evidence="3 4">WQ 585</strain>
    </source>
</reference>
<dbReference type="PANTHER" id="PTHR36582:SF2">
    <property type="entry name" value="ANTITOXIN PARD"/>
    <property type="match status" value="1"/>
</dbReference>
<protein>
    <submittedName>
        <fullName evidence="3">Type II toxin-antitoxin system ParD family antitoxin</fullName>
    </submittedName>
</protein>
<dbReference type="InterPro" id="IPR010985">
    <property type="entry name" value="Ribbon_hlx_hlx"/>
</dbReference>
<gene>
    <name evidence="3" type="ORF">JHL22_03035</name>
</gene>
<dbReference type="RefSeq" id="WP_200233634.1">
    <property type="nucleotide sequence ID" value="NZ_JAENGP010000002.1"/>
</dbReference>
<dbReference type="Pfam" id="PF03693">
    <property type="entry name" value="ParD_antitoxin"/>
    <property type="match status" value="1"/>
</dbReference>
<evidence type="ECO:0000313" key="4">
    <source>
        <dbReference type="Proteomes" id="UP000635316"/>
    </source>
</evidence>
<dbReference type="NCBIfam" id="TIGR02606">
    <property type="entry name" value="antidote_CC2985"/>
    <property type="match status" value="1"/>
</dbReference>
<keyword evidence="4" id="KW-1185">Reference proteome</keyword>
<name>A0ABS1EB20_9BURK</name>
<keyword evidence="2" id="KW-1277">Toxin-antitoxin system</keyword>
<organism evidence="3 4">
    <name type="scientific">Advenella mandrilli</name>
    <dbReference type="NCBI Taxonomy" id="2800330"/>
    <lineage>
        <taxon>Bacteria</taxon>
        <taxon>Pseudomonadati</taxon>
        <taxon>Pseudomonadota</taxon>
        <taxon>Betaproteobacteria</taxon>
        <taxon>Burkholderiales</taxon>
        <taxon>Alcaligenaceae</taxon>
    </lineage>
</organism>
<proteinExistence type="inferred from homology"/>
<sequence>MPTRNIVITDHQAQLVEQLVTSGRYQNASEVLREGLRLVELQEVEYVTKLKALHDAIQLGKDDIAAGRFKTFKSGQSLTKHLNALADKTIGKVLAE</sequence>
<dbReference type="InterPro" id="IPR038296">
    <property type="entry name" value="ParD_sf"/>
</dbReference>
<dbReference type="EMBL" id="JAENGP010000002">
    <property type="protein sequence ID" value="MBK1780183.1"/>
    <property type="molecule type" value="Genomic_DNA"/>
</dbReference>
<dbReference type="PANTHER" id="PTHR36582">
    <property type="entry name" value="ANTITOXIN PARD"/>
    <property type="match status" value="1"/>
</dbReference>
<evidence type="ECO:0000256" key="2">
    <source>
        <dbReference type="ARBA" id="ARBA00022649"/>
    </source>
</evidence>
<evidence type="ECO:0000256" key="1">
    <source>
        <dbReference type="ARBA" id="ARBA00008580"/>
    </source>
</evidence>
<dbReference type="Gene3D" id="6.10.10.120">
    <property type="entry name" value="Antitoxin ParD1-like"/>
    <property type="match status" value="1"/>
</dbReference>
<dbReference type="Proteomes" id="UP000635316">
    <property type="component" value="Unassembled WGS sequence"/>
</dbReference>